<keyword evidence="8 14" id="KW-0479">Metal-binding</keyword>
<dbReference type="FunFam" id="3.30.428.10:FF:000001">
    <property type="entry name" value="Galactose-1-phosphate uridylyltransferase"/>
    <property type="match status" value="1"/>
</dbReference>
<dbReference type="GO" id="GO:0033499">
    <property type="term" value="P:galactose catabolic process via UDP-galactose, Leloir pathway"/>
    <property type="evidence" value="ECO:0007669"/>
    <property type="project" value="TreeGrafter"/>
</dbReference>
<dbReference type="InterPro" id="IPR019779">
    <property type="entry name" value="GalP_UDPtransf1_His-AS"/>
</dbReference>
<reference evidence="19" key="1">
    <citation type="journal article" date="2020" name="Fungal Divers.">
        <title>Resolving the Mortierellaceae phylogeny through synthesis of multi-gene phylogenetics and phylogenomics.</title>
        <authorList>
            <person name="Vandepol N."/>
            <person name="Liber J."/>
            <person name="Desiro A."/>
            <person name="Na H."/>
            <person name="Kennedy M."/>
            <person name="Barry K."/>
            <person name="Grigoriev I.V."/>
            <person name="Miller A.N."/>
            <person name="O'Donnell K."/>
            <person name="Stajich J.E."/>
            <person name="Bonito G."/>
        </authorList>
    </citation>
    <scope>NUCLEOTIDE SEQUENCE</scope>
    <source>
        <strain evidence="19">REB-010B</strain>
    </source>
</reference>
<dbReference type="InterPro" id="IPR005849">
    <property type="entry name" value="GalP_Utransf_N"/>
</dbReference>
<feature type="binding site" evidence="13">
    <location>
        <begin position="359"/>
        <end position="360"/>
    </location>
    <ligand>
        <name>UDP-alpha-D-glucose</name>
        <dbReference type="ChEBI" id="CHEBI:58885"/>
        <note>ligand shared between dimeric partners</note>
    </ligand>
</feature>
<sequence>MVSSIQFDFNQHSHRRFNPLTDSWVLCSPHRTQRPWQGQEEDNEVDTRPSHDPTCYLCPRNKRAGGTLQNPDYKSTFIFENDFPSVRQDQPSLVDDSGDDLLKVQSVRGQCHVICFSPLHDKTLADMTDAQIRPVIDAWINTYESLRPKSYINHVQIFENKGAAMGCSNPHPHGQVWSTEDIPHETAQELKNMRAYRKRHGGGSKCMLCDYVRTETDNDRKAKSSTAASALASSVPSAPVRAAVATTADGSRVVCENDSFVCVVPFWATWPFETLVLSKAHLARLSDMNEQQKEDLANILRRITCRYDNLFNCSFPYSMGVHQAPTDGSEEHEGLSHLHLHFYPPLLRSATVRKFLVGFELLGQAQRDLTPEQAAKRLADCSEVHYKAV</sequence>
<dbReference type="PANTHER" id="PTHR11943:SF1">
    <property type="entry name" value="GALACTOSE-1-PHOSPHATE URIDYLYLTRANSFERASE"/>
    <property type="match status" value="1"/>
</dbReference>
<dbReference type="OrthoDB" id="418412at2759"/>
<keyword evidence="20" id="KW-1185">Reference proteome</keyword>
<evidence type="ECO:0000256" key="1">
    <source>
        <dbReference type="ARBA" id="ARBA00001107"/>
    </source>
</evidence>
<dbReference type="GO" id="GO:0005737">
    <property type="term" value="C:cytoplasm"/>
    <property type="evidence" value="ECO:0007669"/>
    <property type="project" value="TreeGrafter"/>
</dbReference>
<dbReference type="InterPro" id="IPR036265">
    <property type="entry name" value="HIT-like_sf"/>
</dbReference>
<feature type="binding site" evidence="15">
    <location>
        <position position="341"/>
    </location>
    <ligand>
        <name>Fe cation</name>
        <dbReference type="ChEBI" id="CHEBI:24875"/>
    </ligand>
</feature>
<evidence type="ECO:0000313" key="20">
    <source>
        <dbReference type="Proteomes" id="UP000738325"/>
    </source>
</evidence>
<comment type="cofactor">
    <cofactor evidence="14">
        <name>Zn(2+)</name>
        <dbReference type="ChEBI" id="CHEBI:29105"/>
    </cofactor>
    <text evidence="14">Binds 1 zinc ion per subunit.</text>
</comment>
<dbReference type="EC" id="2.7.7.12" evidence="4 16"/>
<evidence type="ECO:0000256" key="7">
    <source>
        <dbReference type="ARBA" id="ARBA00022695"/>
    </source>
</evidence>
<evidence type="ECO:0000256" key="8">
    <source>
        <dbReference type="ARBA" id="ARBA00022723"/>
    </source>
</evidence>
<protein>
    <recommendedName>
        <fullName evidence="5 16">Galactose-1-phosphate uridylyltransferase</fullName>
        <ecNumber evidence="4 16">2.7.7.12</ecNumber>
    </recommendedName>
</protein>
<evidence type="ECO:0000256" key="4">
    <source>
        <dbReference type="ARBA" id="ARBA00012384"/>
    </source>
</evidence>
<comment type="pathway">
    <text evidence="2 16">Carbohydrate metabolism; galactose metabolism.</text>
</comment>
<proteinExistence type="inferred from homology"/>
<dbReference type="NCBIfam" id="TIGR00209">
    <property type="entry name" value="galT_1"/>
    <property type="match status" value="2"/>
</dbReference>
<organism evidence="19 20">
    <name type="scientific">Dissophora globulifera</name>
    <dbReference type="NCBI Taxonomy" id="979702"/>
    <lineage>
        <taxon>Eukaryota</taxon>
        <taxon>Fungi</taxon>
        <taxon>Fungi incertae sedis</taxon>
        <taxon>Mucoromycota</taxon>
        <taxon>Mortierellomycotina</taxon>
        <taxon>Mortierellomycetes</taxon>
        <taxon>Mortierellales</taxon>
        <taxon>Mortierellaceae</taxon>
        <taxon>Dissophora</taxon>
    </lineage>
</organism>
<feature type="binding site" evidence="13">
    <location>
        <begin position="354"/>
        <end position="355"/>
    </location>
    <ligand>
        <name>UDP-alpha-D-glucose</name>
        <dbReference type="ChEBI" id="CHEBI:58885"/>
        <note>ligand shared between dimeric partners</note>
    </ligand>
</feature>
<feature type="domain" description="Galactose-1-phosphate uridyl transferase N-terminal" evidence="17">
    <location>
        <begin position="7"/>
        <end position="183"/>
    </location>
</feature>
<feature type="domain" description="Galactose-1-phosphate uridyl transferase C-terminal" evidence="18">
    <location>
        <begin position="191"/>
        <end position="388"/>
    </location>
</feature>
<dbReference type="GO" id="GO:0008108">
    <property type="term" value="F:UDP-glucose:hexose-1-phosphate uridylyltransferase activity"/>
    <property type="evidence" value="ECO:0007669"/>
    <property type="project" value="UniProtKB-EC"/>
</dbReference>
<name>A0A9P6UTZ1_9FUNG</name>
<dbReference type="NCBIfam" id="NF008724">
    <property type="entry name" value="PRK11720.1"/>
    <property type="match status" value="1"/>
</dbReference>
<keyword evidence="10 16" id="KW-0299">Galactose metabolism</keyword>
<dbReference type="FunFam" id="3.30.428.10:FF:000002">
    <property type="entry name" value="Galactose-1-phosphate uridylyltransferase"/>
    <property type="match status" value="1"/>
</dbReference>
<feature type="binding site" evidence="15">
    <location>
        <position position="322"/>
    </location>
    <ligand>
        <name>Fe cation</name>
        <dbReference type="ChEBI" id="CHEBI:24875"/>
    </ligand>
</feature>
<feature type="binding site" evidence="14">
    <location>
        <position position="171"/>
    </location>
    <ligand>
        <name>Zn(2+)</name>
        <dbReference type="ChEBI" id="CHEBI:29105"/>
    </ligand>
</feature>
<keyword evidence="11 16" id="KW-0119">Carbohydrate metabolism</keyword>
<accession>A0A9P6UTZ1</accession>
<dbReference type="PANTHER" id="PTHR11943">
    <property type="entry name" value="GALACTOSE-1-PHOSPHATE URIDYLYLTRANSFERASE"/>
    <property type="match status" value="1"/>
</dbReference>
<evidence type="ECO:0000256" key="15">
    <source>
        <dbReference type="PIRSR" id="PIRSR000808-4"/>
    </source>
</evidence>
<dbReference type="PIRSF" id="PIRSF000808">
    <property type="entry name" value="GalT"/>
    <property type="match status" value="1"/>
</dbReference>
<feature type="binding site" description="in other chain" evidence="13">
    <location>
        <position position="175"/>
    </location>
    <ligand>
        <name>UDP-alpha-D-glucose</name>
        <dbReference type="ChEBI" id="CHEBI:58885"/>
        <note>ligand shared between dimeric partners</note>
    </ligand>
</feature>
<keyword evidence="7 16" id="KW-0548">Nucleotidyltransferase</keyword>
<evidence type="ECO:0000259" key="18">
    <source>
        <dbReference type="Pfam" id="PF02744"/>
    </source>
</evidence>
<evidence type="ECO:0000256" key="5">
    <source>
        <dbReference type="ARBA" id="ARBA00016340"/>
    </source>
</evidence>
<dbReference type="Proteomes" id="UP000738325">
    <property type="component" value="Unassembled WGS sequence"/>
</dbReference>
<feature type="binding site" evidence="15">
    <location>
        <position position="339"/>
    </location>
    <ligand>
        <name>Fe cation</name>
        <dbReference type="ChEBI" id="CHEBI:24875"/>
    </ligand>
</feature>
<comment type="caution">
    <text evidence="19">The sequence shown here is derived from an EMBL/GenBank/DDBJ whole genome shotgun (WGS) entry which is preliminary data.</text>
</comment>
<feature type="binding site" evidence="14">
    <location>
        <position position="55"/>
    </location>
    <ligand>
        <name>Zn(2+)</name>
        <dbReference type="ChEBI" id="CHEBI:29105"/>
    </ligand>
</feature>
<dbReference type="Gene3D" id="3.30.428.10">
    <property type="entry name" value="HIT-like"/>
    <property type="match status" value="2"/>
</dbReference>
<evidence type="ECO:0000256" key="10">
    <source>
        <dbReference type="ARBA" id="ARBA00023144"/>
    </source>
</evidence>
<keyword evidence="6 16" id="KW-0808">Transferase</keyword>
<evidence type="ECO:0000256" key="14">
    <source>
        <dbReference type="PIRSR" id="PIRSR000808-3"/>
    </source>
</evidence>
<feature type="binding site" evidence="14">
    <location>
        <position position="58"/>
    </location>
    <ligand>
        <name>Zn(2+)</name>
        <dbReference type="ChEBI" id="CHEBI:29105"/>
    </ligand>
</feature>
<dbReference type="SUPFAM" id="SSF54197">
    <property type="entry name" value="HIT-like"/>
    <property type="match status" value="2"/>
</dbReference>
<dbReference type="CDD" id="cd00608">
    <property type="entry name" value="GalT"/>
    <property type="match status" value="1"/>
</dbReference>
<feature type="binding site" description="in other chain" evidence="13">
    <location>
        <begin position="166"/>
        <end position="168"/>
    </location>
    <ligand>
        <name>UDP-alpha-D-glucose</name>
        <dbReference type="ChEBI" id="CHEBI:58885"/>
        <note>ligand shared between dimeric partners</note>
    </ligand>
</feature>
<comment type="similarity">
    <text evidence="3 16">Belongs to the galactose-1-phosphate uridylyltransferase type 1 family.</text>
</comment>
<evidence type="ECO:0000256" key="3">
    <source>
        <dbReference type="ARBA" id="ARBA00010951"/>
    </source>
</evidence>
<dbReference type="PROSITE" id="PS00117">
    <property type="entry name" value="GAL_P_UDP_TRANSF_I"/>
    <property type="match status" value="1"/>
</dbReference>
<dbReference type="GO" id="GO:0008270">
    <property type="term" value="F:zinc ion binding"/>
    <property type="evidence" value="ECO:0007669"/>
    <property type="project" value="InterPro"/>
</dbReference>
<feature type="binding site" evidence="14">
    <location>
        <position position="120"/>
    </location>
    <ligand>
        <name>Zn(2+)</name>
        <dbReference type="ChEBI" id="CHEBI:29105"/>
    </ligand>
</feature>
<evidence type="ECO:0000256" key="9">
    <source>
        <dbReference type="ARBA" id="ARBA00022833"/>
    </source>
</evidence>
<feature type="active site" description="Tele-UMP-histidine intermediate" evidence="12">
    <location>
        <position position="173"/>
    </location>
</feature>
<gene>
    <name evidence="19" type="primary">GAL7</name>
    <name evidence="19" type="ORF">BGZ99_005237</name>
</gene>
<keyword evidence="9 14" id="KW-0862">Zinc</keyword>
<dbReference type="EMBL" id="JAAAIP010000334">
    <property type="protein sequence ID" value="KAG0319198.1"/>
    <property type="molecule type" value="Genomic_DNA"/>
</dbReference>
<feature type="binding site" evidence="15">
    <location>
        <position position="189"/>
    </location>
    <ligand>
        <name>Fe cation</name>
        <dbReference type="ChEBI" id="CHEBI:24875"/>
    </ligand>
</feature>
<feature type="binding site" description="in other chain" evidence="13">
    <location>
        <position position="366"/>
    </location>
    <ligand>
        <name>UDP-alpha-D-glucose</name>
        <dbReference type="ChEBI" id="CHEBI:58885"/>
        <note>ligand shared between dimeric partners</note>
    </ligand>
</feature>
<evidence type="ECO:0000256" key="2">
    <source>
        <dbReference type="ARBA" id="ARBA00004947"/>
    </source>
</evidence>
<dbReference type="AlphaFoldDB" id="A0A9P6UTZ1"/>
<dbReference type="Pfam" id="PF01087">
    <property type="entry name" value="GalP_UDP_transf"/>
    <property type="match status" value="1"/>
</dbReference>
<keyword evidence="15" id="KW-0408">Iron</keyword>
<feature type="binding site" evidence="13">
    <location>
        <begin position="31"/>
        <end position="34"/>
    </location>
    <ligand>
        <name>UDP-alpha-D-glucose</name>
        <dbReference type="ChEBI" id="CHEBI:58885"/>
        <note>ligand shared between dimeric partners</note>
    </ligand>
</feature>
<feature type="binding site" description="in other chain" evidence="13">
    <location>
        <position position="64"/>
    </location>
    <ligand>
        <name>UDP-alpha-D-glucose</name>
        <dbReference type="ChEBI" id="CHEBI:58885"/>
        <note>ligand shared between dimeric partners</note>
    </ligand>
</feature>
<dbReference type="Pfam" id="PF02744">
    <property type="entry name" value="GalP_UDP_tr_C"/>
    <property type="match status" value="1"/>
</dbReference>
<evidence type="ECO:0000256" key="13">
    <source>
        <dbReference type="PIRSR" id="PIRSR000808-2"/>
    </source>
</evidence>
<evidence type="ECO:0000259" key="17">
    <source>
        <dbReference type="Pfam" id="PF01087"/>
    </source>
</evidence>
<dbReference type="InterPro" id="IPR005850">
    <property type="entry name" value="GalP_Utransf_C"/>
</dbReference>
<evidence type="ECO:0000256" key="11">
    <source>
        <dbReference type="ARBA" id="ARBA00023277"/>
    </source>
</evidence>
<comment type="catalytic activity">
    <reaction evidence="1 16">
        <text>alpha-D-galactose 1-phosphate + UDP-alpha-D-glucose = alpha-D-glucose 1-phosphate + UDP-alpha-D-galactose</text>
        <dbReference type="Rhea" id="RHEA:13989"/>
        <dbReference type="ChEBI" id="CHEBI:58336"/>
        <dbReference type="ChEBI" id="CHEBI:58601"/>
        <dbReference type="ChEBI" id="CHEBI:58885"/>
        <dbReference type="ChEBI" id="CHEBI:66914"/>
        <dbReference type="EC" id="2.7.7.12"/>
    </reaction>
</comment>
<comment type="cofactor">
    <cofactor evidence="15">
        <name>Fe cation</name>
        <dbReference type="ChEBI" id="CHEBI:24875"/>
    </cofactor>
    <text evidence="15">Binds 1 Fe cation per subunit.</text>
</comment>
<evidence type="ECO:0000256" key="16">
    <source>
        <dbReference type="RuleBase" id="RU000506"/>
    </source>
</evidence>
<evidence type="ECO:0000256" key="6">
    <source>
        <dbReference type="ARBA" id="ARBA00022679"/>
    </source>
</evidence>
<dbReference type="InterPro" id="IPR001937">
    <property type="entry name" value="GalP_UDPtransf1"/>
</dbReference>
<evidence type="ECO:0000313" key="19">
    <source>
        <dbReference type="EMBL" id="KAG0319198.1"/>
    </source>
</evidence>
<feature type="binding site" description="in other chain" evidence="13">
    <location>
        <begin position="81"/>
        <end position="82"/>
    </location>
    <ligand>
        <name>UDP-alpha-D-glucose</name>
        <dbReference type="ChEBI" id="CHEBI:58885"/>
        <note>ligand shared between dimeric partners</note>
    </ligand>
</feature>
<feature type="binding site" description="in other chain" evidence="13">
    <location>
        <position position="160"/>
    </location>
    <ligand>
        <name>UDP-alpha-D-glucose</name>
        <dbReference type="ChEBI" id="CHEBI:58885"/>
        <note>ligand shared between dimeric partners</note>
    </ligand>
</feature>
<evidence type="ECO:0000256" key="12">
    <source>
        <dbReference type="PIRSR" id="PIRSR000808-1"/>
    </source>
</evidence>